<dbReference type="AlphaFoldDB" id="A0A510NUX7"/>
<keyword evidence="5" id="KW-0963">Cytoplasm</keyword>
<dbReference type="EMBL" id="DF933814">
    <property type="protein sequence ID" value="GAM36051.1"/>
    <property type="molecule type" value="Genomic_DNA"/>
</dbReference>
<dbReference type="GO" id="GO:0005832">
    <property type="term" value="C:chaperonin-containing T-complex"/>
    <property type="evidence" value="ECO:0007669"/>
    <property type="project" value="UniProtKB-ARBA"/>
</dbReference>
<accession>A0A510NUX7</accession>
<dbReference type="InterPro" id="IPR027410">
    <property type="entry name" value="TCP-1-like_intermed_sf"/>
</dbReference>
<evidence type="ECO:0000256" key="8">
    <source>
        <dbReference type="ARBA" id="ARBA00023186"/>
    </source>
</evidence>
<evidence type="ECO:0000256" key="5">
    <source>
        <dbReference type="ARBA" id="ARBA00022490"/>
    </source>
</evidence>
<dbReference type="Pfam" id="PF00118">
    <property type="entry name" value="Cpn60_TCP1"/>
    <property type="match status" value="1"/>
</dbReference>
<dbReference type="GO" id="GO:0016887">
    <property type="term" value="F:ATP hydrolysis activity"/>
    <property type="evidence" value="ECO:0007669"/>
    <property type="project" value="InterPro"/>
</dbReference>
<protein>
    <recommendedName>
        <fullName evidence="4">T-complex protein 1 subunit alpha</fullName>
    </recommendedName>
    <alternativeName>
        <fullName evidence="9">CCT-alpha</fullName>
    </alternativeName>
</protein>
<comment type="similarity">
    <text evidence="2 10">Belongs to the TCP-1 chaperonin family.</text>
</comment>
<dbReference type="FunFam" id="1.10.560.10:FF:000070">
    <property type="entry name" value="Uncharacterized protein"/>
    <property type="match status" value="1"/>
</dbReference>
<dbReference type="InterPro" id="IPR053374">
    <property type="entry name" value="TCP-1_chaperonin"/>
</dbReference>
<dbReference type="InterPro" id="IPR027409">
    <property type="entry name" value="GroEL-like_apical_dom_sf"/>
</dbReference>
<evidence type="ECO:0000256" key="9">
    <source>
        <dbReference type="ARBA" id="ARBA00030049"/>
    </source>
</evidence>
<dbReference type="NCBIfam" id="TIGR02340">
    <property type="entry name" value="chap_CCT_alpha"/>
    <property type="match status" value="1"/>
</dbReference>
<evidence type="ECO:0000256" key="2">
    <source>
        <dbReference type="ARBA" id="ARBA00008020"/>
    </source>
</evidence>
<dbReference type="NCBIfam" id="NF041083">
    <property type="entry name" value="thermosome_beta"/>
    <property type="match status" value="1"/>
</dbReference>
<proteinExistence type="inferred from homology"/>
<evidence type="ECO:0000313" key="12">
    <source>
        <dbReference type="Proteomes" id="UP000053095"/>
    </source>
</evidence>
<dbReference type="Gene3D" id="1.10.560.10">
    <property type="entry name" value="GroEL-like equatorial domain"/>
    <property type="match status" value="1"/>
</dbReference>
<dbReference type="PROSITE" id="PS00751">
    <property type="entry name" value="TCP1_2"/>
    <property type="match status" value="1"/>
</dbReference>
<comment type="subunit">
    <text evidence="3">Heterooligomeric complex of about 850 to 900 kDa that forms two stacked rings, 12 to 16 nm in diameter.</text>
</comment>
<keyword evidence="7 10" id="KW-0067">ATP-binding</keyword>
<evidence type="ECO:0000256" key="7">
    <source>
        <dbReference type="ARBA" id="ARBA00022840"/>
    </source>
</evidence>
<keyword evidence="6 10" id="KW-0547">Nucleotide-binding</keyword>
<comment type="subcellular location">
    <subcellularLocation>
        <location evidence="1">Cytoplasm</location>
    </subcellularLocation>
</comment>
<dbReference type="PRINTS" id="PR00304">
    <property type="entry name" value="TCOMPLEXTCP1"/>
</dbReference>
<dbReference type="NCBIfam" id="NF041082">
    <property type="entry name" value="thermosome_alpha"/>
    <property type="match status" value="1"/>
</dbReference>
<dbReference type="FunFam" id="3.50.7.10:FF:000009">
    <property type="entry name" value="T-complex protein 1 subunit alpha"/>
    <property type="match status" value="1"/>
</dbReference>
<dbReference type="InterPro" id="IPR027413">
    <property type="entry name" value="GROEL-like_equatorial_sf"/>
</dbReference>
<dbReference type="InterPro" id="IPR054827">
    <property type="entry name" value="thermosome_alpha"/>
</dbReference>
<dbReference type="Proteomes" id="UP000053095">
    <property type="component" value="Unassembled WGS sequence"/>
</dbReference>
<keyword evidence="12" id="KW-1185">Reference proteome</keyword>
<dbReference type="GO" id="GO:0140662">
    <property type="term" value="F:ATP-dependent protein folding chaperone"/>
    <property type="evidence" value="ECO:0007669"/>
    <property type="project" value="InterPro"/>
</dbReference>
<dbReference type="PROSITE" id="PS00995">
    <property type="entry name" value="TCP1_3"/>
    <property type="match status" value="1"/>
</dbReference>
<organism evidence="11 12">
    <name type="scientific">Talaromyces pinophilus</name>
    <name type="common">Penicillium pinophilum</name>
    <dbReference type="NCBI Taxonomy" id="128442"/>
    <lineage>
        <taxon>Eukaryota</taxon>
        <taxon>Fungi</taxon>
        <taxon>Dikarya</taxon>
        <taxon>Ascomycota</taxon>
        <taxon>Pezizomycotina</taxon>
        <taxon>Eurotiomycetes</taxon>
        <taxon>Eurotiomycetidae</taxon>
        <taxon>Eurotiales</taxon>
        <taxon>Trichocomaceae</taxon>
        <taxon>Talaromyces</taxon>
        <taxon>Talaromyces sect. Talaromyces</taxon>
    </lineage>
</organism>
<dbReference type="InterPro" id="IPR012715">
    <property type="entry name" value="Chap_CCT_alpha"/>
</dbReference>
<dbReference type="InterPro" id="IPR002194">
    <property type="entry name" value="Chaperonin_TCP-1_CS"/>
</dbReference>
<evidence type="ECO:0000256" key="3">
    <source>
        <dbReference type="ARBA" id="ARBA00011531"/>
    </source>
</evidence>
<dbReference type="SUPFAM" id="SSF54849">
    <property type="entry name" value="GroEL-intermediate domain like"/>
    <property type="match status" value="1"/>
</dbReference>
<sequence length="567" mass="61621">MAGIFEQPRNAGTLFLGGTKISGADIRDQNVLATQAIANVVKSSFGPSGLDKMMVDDIGDVTVTNDGATILSLLDIEHPAGKILVDLAQQQDKEVGDGTTSVVLIASELLRRANELMKNRIHPTTIITGYRLALREAVKYMNENISIKVENLGKDSLLNIARTSMSSKIIGSDGDFFANMVVDAMLLVKSTNQRNEVKYPVKAVNVLKAHGKSATESILVKGYALNCTVASQAMKTRITDAKIACLDMNLQKERMKLGVQITVDDPQQLEKIRERESGIVLDRVEMILKSGANVILTTKGIDDMVLKTFVEKGAMAVRRCKKEDLRRIAKATGATLISTLSDLNGDEKFETSYLGYAEEVVQERISDDECILVKGTKAHSSASIILRGPNDFQLDEMERSVHDSLSAVKRTLESGSVVPGGGAVETALHIYLEEFAVTVSSREQLAIGEFAQSLLVIPKTLAINAAKDSSELVAQLRVRHAISQRLQEGDANEEEKAIAKKKTYRNYGLDLTKGKVVDSVKAGVLEPSMSKVKQLKSAVEACIAIMRIDTMIKLDPEAPAEDDGHGH</sequence>
<evidence type="ECO:0000313" key="11">
    <source>
        <dbReference type="EMBL" id="GAM36051.1"/>
    </source>
</evidence>
<keyword evidence="8 10" id="KW-0143">Chaperone</keyword>
<evidence type="ECO:0000256" key="6">
    <source>
        <dbReference type="ARBA" id="ARBA00022741"/>
    </source>
</evidence>
<evidence type="ECO:0000256" key="10">
    <source>
        <dbReference type="RuleBase" id="RU004187"/>
    </source>
</evidence>
<dbReference type="CDD" id="cd03335">
    <property type="entry name" value="TCP1_alpha"/>
    <property type="match status" value="1"/>
</dbReference>
<evidence type="ECO:0000256" key="1">
    <source>
        <dbReference type="ARBA" id="ARBA00004496"/>
    </source>
</evidence>
<dbReference type="Gene3D" id="3.50.7.10">
    <property type="entry name" value="GroEL"/>
    <property type="match status" value="1"/>
</dbReference>
<dbReference type="SUPFAM" id="SSF48592">
    <property type="entry name" value="GroEL equatorial domain-like"/>
    <property type="match status" value="1"/>
</dbReference>
<dbReference type="SUPFAM" id="SSF52029">
    <property type="entry name" value="GroEL apical domain-like"/>
    <property type="match status" value="1"/>
</dbReference>
<dbReference type="InterPro" id="IPR017998">
    <property type="entry name" value="Chaperone_TCP-1"/>
</dbReference>
<evidence type="ECO:0000256" key="4">
    <source>
        <dbReference type="ARBA" id="ARBA00014424"/>
    </source>
</evidence>
<reference evidence="12" key="1">
    <citation type="journal article" date="2015" name="Genome Announc.">
        <title>Draft genome sequence of Talaromyces cellulolyticus strain Y-94, a source of lignocellulosic biomass-degrading enzymes.</title>
        <authorList>
            <person name="Fujii T."/>
            <person name="Koike H."/>
            <person name="Sawayama S."/>
            <person name="Yano S."/>
            <person name="Inoue H."/>
        </authorList>
    </citation>
    <scope>NUCLEOTIDE SEQUENCE [LARGE SCALE GENOMIC DNA]</scope>
    <source>
        <strain evidence="12">Y-94</strain>
    </source>
</reference>
<dbReference type="GO" id="GO:0005524">
    <property type="term" value="F:ATP binding"/>
    <property type="evidence" value="ECO:0007669"/>
    <property type="project" value="UniProtKB-KW"/>
</dbReference>
<name>A0A510NUX7_TALPI</name>
<dbReference type="InterPro" id="IPR002423">
    <property type="entry name" value="Cpn60/GroEL/TCP-1"/>
</dbReference>
<gene>
    <name evidence="11" type="ORF">TCE0_018f04841</name>
</gene>
<dbReference type="Gene3D" id="3.30.260.10">
    <property type="entry name" value="TCP-1-like chaperonin intermediate domain"/>
    <property type="match status" value="1"/>
</dbReference>
<dbReference type="GO" id="GO:0051082">
    <property type="term" value="F:unfolded protein binding"/>
    <property type="evidence" value="ECO:0007669"/>
    <property type="project" value="InterPro"/>
</dbReference>
<dbReference type="PANTHER" id="PTHR11353">
    <property type="entry name" value="CHAPERONIN"/>
    <property type="match status" value="1"/>
</dbReference>
<dbReference type="PROSITE" id="PS00750">
    <property type="entry name" value="TCP1_1"/>
    <property type="match status" value="1"/>
</dbReference>